<dbReference type="EMBL" id="JAVHJL010000002">
    <property type="protein sequence ID" value="KAK6509716.1"/>
    <property type="molecule type" value="Genomic_DNA"/>
</dbReference>
<feature type="compositionally biased region" description="Low complexity" evidence="1">
    <location>
        <begin position="638"/>
        <end position="652"/>
    </location>
</feature>
<evidence type="ECO:0000313" key="2">
    <source>
        <dbReference type="EMBL" id="KAK6509716.1"/>
    </source>
</evidence>
<feature type="region of interest" description="Disordered" evidence="1">
    <location>
        <begin position="638"/>
        <end position="657"/>
    </location>
</feature>
<sequence>MSEAFGIQLAFMLDDKSDQTSKGVEMAAHAAAVKPTLTRAPSGSVRDTSFCENFYKFDLQAKASTTWPKGYKHPIQEWEFCPLQQGHSVHPSMALTRNGRPRPSIEIPPHGKSLSLSMRASHSSRKSLTAHLHSRARAMSDSKARGSIALSPGIWQRKRSATQQLNYDKNRPLPPLPLRIKKDNEEGLQISLSFRRKRENIRRRQLQQQIELTNSGQRFTPAPIELPPKYINSEPESPRDAITPGMGDAEVVTIGLETCIPPVPAISQDQILRHGHNVRKDNYGDDGLSLFDFSFSAGSIIEQAPAEDAISPLDQRGKPDECPEECLETDLPIKAKRFGCLPMKLRLEIPESINSKSPVLLNPQEDEDAEMEKLREQAGSRCVGREETIYTEGGVEERRYVYYPTRLSMDLQRSSSVIQQKRASLGRQPPYYTNFPPPPNPEGKTHQHQKKSSTSSSRSHMTFSTFGGGGGHNNYKYDQESQVTDSEDYEADEDEDVHGNYTCASSFVSASSYPESEVSAGEESCFTPVQRLSAMSKRTIRSEKRSSRATTIDTDTTHANARPFPPFNGIRIPTPAGSSSSTSTVSRSITPQASYDVITSGAIPHVTFGLPPSPVEYMNSKKSASASNLPMIFGRSDSAQSFNSQSRSSSSSCNDPKIISDQGVATVLLLPSVEISRAPSPEPKFRHMHSNNEGLGISGLHLPGHKLSGRRSVTPTPSMFRSADGGNNSKLRVIEEEPHQQRPSTAPAAAPEYQSSRSFFEDYDDTEDVETGLSKVKRFLVRCLSVKSHMGRPPSATHETEASSKKKADEKKKAKKAEKAKDKDTEERPVPPPRPSSRFSRISRISKLGRGNGNKWRWSYAMMGATFS</sequence>
<evidence type="ECO:0000313" key="3">
    <source>
        <dbReference type="Proteomes" id="UP001370758"/>
    </source>
</evidence>
<protein>
    <submittedName>
        <fullName evidence="2">Uncharacterized protein</fullName>
    </submittedName>
</protein>
<organism evidence="2 3">
    <name type="scientific">Arthrobotrys musiformis</name>
    <dbReference type="NCBI Taxonomy" id="47236"/>
    <lineage>
        <taxon>Eukaryota</taxon>
        <taxon>Fungi</taxon>
        <taxon>Dikarya</taxon>
        <taxon>Ascomycota</taxon>
        <taxon>Pezizomycotina</taxon>
        <taxon>Orbiliomycetes</taxon>
        <taxon>Orbiliales</taxon>
        <taxon>Orbiliaceae</taxon>
        <taxon>Arthrobotrys</taxon>
    </lineage>
</organism>
<feature type="compositionally biased region" description="Acidic residues" evidence="1">
    <location>
        <begin position="485"/>
        <end position="495"/>
    </location>
</feature>
<feature type="compositionally biased region" description="Basic and acidic residues" evidence="1">
    <location>
        <begin position="798"/>
        <end position="829"/>
    </location>
</feature>
<accession>A0AAV9WKJ1</accession>
<keyword evidence="3" id="KW-1185">Reference proteome</keyword>
<feature type="compositionally biased region" description="Polar residues" evidence="1">
    <location>
        <begin position="413"/>
        <end position="422"/>
    </location>
</feature>
<feature type="compositionally biased region" description="Low complexity" evidence="1">
    <location>
        <begin position="452"/>
        <end position="465"/>
    </location>
</feature>
<evidence type="ECO:0000256" key="1">
    <source>
        <dbReference type="SAM" id="MobiDB-lite"/>
    </source>
</evidence>
<dbReference type="Proteomes" id="UP001370758">
    <property type="component" value="Unassembled WGS sequence"/>
</dbReference>
<gene>
    <name evidence="2" type="ORF">TWF481_004447</name>
</gene>
<comment type="caution">
    <text evidence="2">The sequence shown here is derived from an EMBL/GenBank/DDBJ whole genome shotgun (WGS) entry which is preliminary data.</text>
</comment>
<feature type="region of interest" description="Disordered" evidence="1">
    <location>
        <begin position="736"/>
        <end position="756"/>
    </location>
</feature>
<feature type="region of interest" description="Disordered" evidence="1">
    <location>
        <begin position="413"/>
        <end position="495"/>
    </location>
</feature>
<reference evidence="2 3" key="1">
    <citation type="submission" date="2023-08" db="EMBL/GenBank/DDBJ databases">
        <authorList>
            <person name="Palmer J.M."/>
        </authorList>
    </citation>
    <scope>NUCLEOTIDE SEQUENCE [LARGE SCALE GENOMIC DNA]</scope>
    <source>
        <strain evidence="2 3">TWF481</strain>
    </source>
</reference>
<proteinExistence type="predicted"/>
<name>A0AAV9WKJ1_9PEZI</name>
<dbReference type="AlphaFoldDB" id="A0AAV9WKJ1"/>
<feature type="compositionally biased region" description="Low complexity" evidence="1">
    <location>
        <begin position="836"/>
        <end position="846"/>
    </location>
</feature>
<feature type="region of interest" description="Disordered" evidence="1">
    <location>
        <begin position="789"/>
        <end position="854"/>
    </location>
</feature>